<reference evidence="3" key="1">
    <citation type="submission" date="2023-01" db="EMBL/GenBank/DDBJ databases">
        <title>Human gut microbiome strain richness.</title>
        <authorList>
            <person name="Chen-Liaw A."/>
        </authorList>
    </citation>
    <scope>NUCLEOTIDE SEQUENCE</scope>
    <source>
        <strain evidence="3">1001287st1_F4_1001285I_161205</strain>
        <strain evidence="2">2225st1_A6_2225SCRN_200828</strain>
    </source>
</reference>
<evidence type="ECO:0000313" key="3">
    <source>
        <dbReference type="EMBL" id="MDB7936410.1"/>
    </source>
</evidence>
<dbReference type="EMBL" id="JAQLWV010000122">
    <property type="protein sequence ID" value="MDB7936410.1"/>
    <property type="molecule type" value="Genomic_DNA"/>
</dbReference>
<evidence type="ECO:0000256" key="1">
    <source>
        <dbReference type="SAM" id="MobiDB-lite"/>
    </source>
</evidence>
<accession>A0AAW6CSR4</accession>
<evidence type="ECO:0000313" key="4">
    <source>
        <dbReference type="Proteomes" id="UP001211173"/>
    </source>
</evidence>
<name>A0AAW6CSR4_FLAPL</name>
<dbReference type="GeneID" id="63972494"/>
<feature type="region of interest" description="Disordered" evidence="1">
    <location>
        <begin position="68"/>
        <end position="88"/>
    </location>
</feature>
<dbReference type="RefSeq" id="WP_007494992.1">
    <property type="nucleotide sequence ID" value="NZ_BAABXT010000001.1"/>
</dbReference>
<dbReference type="Proteomes" id="UP001211173">
    <property type="component" value="Unassembled WGS sequence"/>
</dbReference>
<proteinExistence type="predicted"/>
<dbReference type="AlphaFoldDB" id="A0AAW6CSR4"/>
<sequence length="88" mass="10415">MGENGHYQLIAALRPFVHEEESRIESFLEEDLEWFVEAIEAFGVEDLMMQYIKRNPNATTQELYHYFSDNTGDCPPGQEDIWEDNERE</sequence>
<protein>
    <submittedName>
        <fullName evidence="3">Uncharacterized protein</fullName>
    </submittedName>
</protein>
<organism evidence="3 4">
    <name type="scientific">Flavonifractor plautii</name>
    <name type="common">Fusobacterium plautii</name>
    <dbReference type="NCBI Taxonomy" id="292800"/>
    <lineage>
        <taxon>Bacteria</taxon>
        <taxon>Bacillati</taxon>
        <taxon>Bacillota</taxon>
        <taxon>Clostridia</taxon>
        <taxon>Eubacteriales</taxon>
        <taxon>Oscillospiraceae</taxon>
        <taxon>Flavonifractor</taxon>
    </lineage>
</organism>
<dbReference type="Proteomes" id="UP001211006">
    <property type="component" value="Unassembled WGS sequence"/>
</dbReference>
<dbReference type="EMBL" id="JAQLWO010000017">
    <property type="protein sequence ID" value="MDB7907289.1"/>
    <property type="molecule type" value="Genomic_DNA"/>
</dbReference>
<gene>
    <name evidence="2" type="ORF">PND83_15000</name>
    <name evidence="3" type="ORF">PNE06_25375</name>
</gene>
<evidence type="ECO:0000313" key="2">
    <source>
        <dbReference type="EMBL" id="MDB7907289.1"/>
    </source>
</evidence>
<comment type="caution">
    <text evidence="3">The sequence shown here is derived from an EMBL/GenBank/DDBJ whole genome shotgun (WGS) entry which is preliminary data.</text>
</comment>